<reference evidence="1" key="1">
    <citation type="journal article" date="2015" name="Nature">
        <title>Complex archaea that bridge the gap between prokaryotes and eukaryotes.</title>
        <authorList>
            <person name="Spang A."/>
            <person name="Saw J.H."/>
            <person name="Jorgensen S.L."/>
            <person name="Zaremba-Niedzwiedzka K."/>
            <person name="Martijn J."/>
            <person name="Lind A.E."/>
            <person name="van Eijk R."/>
            <person name="Schleper C."/>
            <person name="Guy L."/>
            <person name="Ettema T.J."/>
        </authorList>
    </citation>
    <scope>NUCLEOTIDE SEQUENCE</scope>
</reference>
<organism evidence="1">
    <name type="scientific">marine sediment metagenome</name>
    <dbReference type="NCBI Taxonomy" id="412755"/>
    <lineage>
        <taxon>unclassified sequences</taxon>
        <taxon>metagenomes</taxon>
        <taxon>ecological metagenomes</taxon>
    </lineage>
</organism>
<evidence type="ECO:0000313" key="1">
    <source>
        <dbReference type="EMBL" id="KKM85073.1"/>
    </source>
</evidence>
<accession>A0A0F9KTM7</accession>
<dbReference type="EMBL" id="LAZR01007467">
    <property type="protein sequence ID" value="KKM85073.1"/>
    <property type="molecule type" value="Genomic_DNA"/>
</dbReference>
<sequence>MTQSLKSQEYDLRQGPEDENKYLKVHRQQKIRILNYLFRYITFTTRREEIRAIPRILYRQMSNKLQIDIIIVHNIVSRFLVDLIRIKKFINENSYVLYSKNRATLVRSYIHKFYRLAPVFDYNRARENVKILKMKLDAYYFWPRVTTQIAVVIYITDKLDPSQKDKILQTNLRSLCNCSAYAFHRTRNKIGLNKQK</sequence>
<name>A0A0F9KTM7_9ZZZZ</name>
<gene>
    <name evidence="1" type="ORF">LCGC14_1292690</name>
</gene>
<dbReference type="AlphaFoldDB" id="A0A0F9KTM7"/>
<protein>
    <submittedName>
        <fullName evidence="1">Uncharacterized protein</fullName>
    </submittedName>
</protein>
<proteinExistence type="predicted"/>
<comment type="caution">
    <text evidence="1">The sequence shown here is derived from an EMBL/GenBank/DDBJ whole genome shotgun (WGS) entry which is preliminary data.</text>
</comment>